<organism evidence="1 2">
    <name type="scientific">Eleusine coracana subsp. coracana</name>
    <dbReference type="NCBI Taxonomy" id="191504"/>
    <lineage>
        <taxon>Eukaryota</taxon>
        <taxon>Viridiplantae</taxon>
        <taxon>Streptophyta</taxon>
        <taxon>Embryophyta</taxon>
        <taxon>Tracheophyta</taxon>
        <taxon>Spermatophyta</taxon>
        <taxon>Magnoliopsida</taxon>
        <taxon>Liliopsida</taxon>
        <taxon>Poales</taxon>
        <taxon>Poaceae</taxon>
        <taxon>PACMAD clade</taxon>
        <taxon>Chloridoideae</taxon>
        <taxon>Cynodonteae</taxon>
        <taxon>Eleusininae</taxon>
        <taxon>Eleusine</taxon>
    </lineage>
</organism>
<accession>A0AAV5F179</accession>
<protein>
    <recommendedName>
        <fullName evidence="3">Secreted protein</fullName>
    </recommendedName>
</protein>
<evidence type="ECO:0000313" key="1">
    <source>
        <dbReference type="EMBL" id="GJN28210.1"/>
    </source>
</evidence>
<reference evidence="1" key="1">
    <citation type="journal article" date="2018" name="DNA Res.">
        <title>Multiple hybrid de novo genome assembly of finger millet, an orphan allotetraploid crop.</title>
        <authorList>
            <person name="Hatakeyama M."/>
            <person name="Aluri S."/>
            <person name="Balachadran M.T."/>
            <person name="Sivarajan S.R."/>
            <person name="Patrignani A."/>
            <person name="Gruter S."/>
            <person name="Poveda L."/>
            <person name="Shimizu-Inatsugi R."/>
            <person name="Baeten J."/>
            <person name="Francoijs K.J."/>
            <person name="Nataraja K.N."/>
            <person name="Reddy Y.A.N."/>
            <person name="Phadnis S."/>
            <person name="Ravikumar R.L."/>
            <person name="Schlapbach R."/>
            <person name="Sreeman S.M."/>
            <person name="Shimizu K.K."/>
        </authorList>
    </citation>
    <scope>NUCLEOTIDE SEQUENCE</scope>
</reference>
<evidence type="ECO:0000313" key="2">
    <source>
        <dbReference type="Proteomes" id="UP001054889"/>
    </source>
</evidence>
<proteinExistence type="predicted"/>
<sequence>MRKTKRNLTWPRAFRRRRGCSCWSLPWFAWLCAEREGEEWGMGCSQRQQFSLSLASSGGCAASSVRAGPGRVAYCPRDVVWAG</sequence>
<dbReference type="Proteomes" id="UP001054889">
    <property type="component" value="Unassembled WGS sequence"/>
</dbReference>
<keyword evidence="2" id="KW-1185">Reference proteome</keyword>
<dbReference type="AlphaFoldDB" id="A0AAV5F179"/>
<reference evidence="1" key="2">
    <citation type="submission" date="2021-12" db="EMBL/GenBank/DDBJ databases">
        <title>Resequencing data analysis of finger millet.</title>
        <authorList>
            <person name="Hatakeyama M."/>
            <person name="Aluri S."/>
            <person name="Balachadran M.T."/>
            <person name="Sivarajan S.R."/>
            <person name="Poveda L."/>
            <person name="Shimizu-Inatsugi R."/>
            <person name="Schlapbach R."/>
            <person name="Sreeman S.M."/>
            <person name="Shimizu K.K."/>
        </authorList>
    </citation>
    <scope>NUCLEOTIDE SEQUENCE</scope>
</reference>
<gene>
    <name evidence="1" type="primary">gb16308</name>
    <name evidence="1" type="ORF">PR202_gb16308</name>
</gene>
<comment type="caution">
    <text evidence="1">The sequence shown here is derived from an EMBL/GenBank/DDBJ whole genome shotgun (WGS) entry which is preliminary data.</text>
</comment>
<evidence type="ECO:0008006" key="3">
    <source>
        <dbReference type="Google" id="ProtNLM"/>
    </source>
</evidence>
<dbReference type="EMBL" id="BQKI01000080">
    <property type="protein sequence ID" value="GJN28210.1"/>
    <property type="molecule type" value="Genomic_DNA"/>
</dbReference>
<name>A0AAV5F179_ELECO</name>